<name>A0ABP7D2T9_9GAMM</name>
<accession>A0ABP7D2T9</accession>
<feature type="chain" id="PRO_5046336815" description="CusB-like beta-barrel domain-containing protein" evidence="2">
    <location>
        <begin position="25"/>
        <end position="246"/>
    </location>
</feature>
<feature type="domain" description="CusB-like beta-barrel" evidence="3">
    <location>
        <begin position="172"/>
        <end position="242"/>
    </location>
</feature>
<reference evidence="5" key="1">
    <citation type="journal article" date="2019" name="Int. J. Syst. Evol. Microbiol.">
        <title>The Global Catalogue of Microorganisms (GCM) 10K type strain sequencing project: providing services to taxonomists for standard genome sequencing and annotation.</title>
        <authorList>
            <consortium name="The Broad Institute Genomics Platform"/>
            <consortium name="The Broad Institute Genome Sequencing Center for Infectious Disease"/>
            <person name="Wu L."/>
            <person name="Ma J."/>
        </authorList>
    </citation>
    <scope>NUCLEOTIDE SEQUENCE [LARGE SCALE GENOMIC DNA]</scope>
    <source>
        <strain evidence="5">JCM 17329</strain>
    </source>
</reference>
<dbReference type="Gene3D" id="2.40.50.100">
    <property type="match status" value="1"/>
</dbReference>
<dbReference type="EMBL" id="BAABDS010000004">
    <property type="protein sequence ID" value="GAA3700121.1"/>
    <property type="molecule type" value="Genomic_DNA"/>
</dbReference>
<dbReference type="PANTHER" id="PTHR30469:SF15">
    <property type="entry name" value="HLYD FAMILY OF SECRETION PROTEINS"/>
    <property type="match status" value="1"/>
</dbReference>
<organism evidence="4 5">
    <name type="scientific">Oceanisphaera sediminis</name>
    <dbReference type="NCBI Taxonomy" id="981381"/>
    <lineage>
        <taxon>Bacteria</taxon>
        <taxon>Pseudomonadati</taxon>
        <taxon>Pseudomonadota</taxon>
        <taxon>Gammaproteobacteria</taxon>
        <taxon>Aeromonadales</taxon>
        <taxon>Aeromonadaceae</taxon>
        <taxon>Oceanisphaera</taxon>
    </lineage>
</organism>
<keyword evidence="5" id="KW-1185">Reference proteome</keyword>
<dbReference type="Gene3D" id="1.10.287.470">
    <property type="entry name" value="Helix hairpin bin"/>
    <property type="match status" value="1"/>
</dbReference>
<dbReference type="PANTHER" id="PTHR30469">
    <property type="entry name" value="MULTIDRUG RESISTANCE PROTEIN MDTA"/>
    <property type="match status" value="1"/>
</dbReference>
<keyword evidence="2" id="KW-0732">Signal</keyword>
<comment type="caution">
    <text evidence="4">The sequence shown here is derived from an EMBL/GenBank/DDBJ whole genome shotgun (WGS) entry which is preliminary data.</text>
</comment>
<dbReference type="InterPro" id="IPR058792">
    <property type="entry name" value="Beta-barrel_RND_2"/>
</dbReference>
<dbReference type="NCBIfam" id="TIGR01730">
    <property type="entry name" value="RND_mfp"/>
    <property type="match status" value="1"/>
</dbReference>
<evidence type="ECO:0000313" key="5">
    <source>
        <dbReference type="Proteomes" id="UP001501479"/>
    </source>
</evidence>
<dbReference type="InterPro" id="IPR006143">
    <property type="entry name" value="RND_pump_MFP"/>
</dbReference>
<evidence type="ECO:0000259" key="3">
    <source>
        <dbReference type="Pfam" id="PF25954"/>
    </source>
</evidence>
<proteinExistence type="inferred from homology"/>
<evidence type="ECO:0000256" key="1">
    <source>
        <dbReference type="ARBA" id="ARBA00009477"/>
    </source>
</evidence>
<protein>
    <recommendedName>
        <fullName evidence="3">CusB-like beta-barrel domain-containing protein</fullName>
    </recommendedName>
</protein>
<dbReference type="Gene3D" id="2.40.30.170">
    <property type="match status" value="1"/>
</dbReference>
<feature type="signal peptide" evidence="2">
    <location>
        <begin position="1"/>
        <end position="24"/>
    </location>
</feature>
<gene>
    <name evidence="4" type="ORF">GCM10022421_03190</name>
</gene>
<dbReference type="SUPFAM" id="SSF111369">
    <property type="entry name" value="HlyD-like secretion proteins"/>
    <property type="match status" value="1"/>
</dbReference>
<evidence type="ECO:0000313" key="4">
    <source>
        <dbReference type="EMBL" id="GAA3700121.1"/>
    </source>
</evidence>
<evidence type="ECO:0000256" key="2">
    <source>
        <dbReference type="SAM" id="SignalP"/>
    </source>
</evidence>
<dbReference type="RefSeq" id="WP_344961740.1">
    <property type="nucleotide sequence ID" value="NZ_BAABDS010000004.1"/>
</dbReference>
<sequence>MITPLSNKGLLLAALLFSASSIQAEEHKARAVINAWDRAVLSGELAARITSLPKRPGESFNKGDLLVGLDCALYEAQAGKVAAEHTAARVKLDNARQLNELRSIGSLDVALAQSEYAQTQAELRIARINTQRCRIKAPYNGKVVTVLVNQHENIRQQQELIEIVADQRLEAEVVVPATWLSWLQPAMPLTLQIDETGARVEATIAAISPAIDPVSQTLLLRAELTPSAALMPGMSATAYFTTDSTQ</sequence>
<comment type="similarity">
    <text evidence="1">Belongs to the membrane fusion protein (MFP) (TC 8.A.1) family.</text>
</comment>
<dbReference type="Pfam" id="PF25954">
    <property type="entry name" value="Beta-barrel_RND_2"/>
    <property type="match status" value="1"/>
</dbReference>
<dbReference type="Proteomes" id="UP001501479">
    <property type="component" value="Unassembled WGS sequence"/>
</dbReference>